<dbReference type="Gene3D" id="3.40.50.300">
    <property type="entry name" value="P-loop containing nucleotide triphosphate hydrolases"/>
    <property type="match status" value="1"/>
</dbReference>
<feature type="repeat" description="TPR" evidence="5">
    <location>
        <begin position="880"/>
        <end position="913"/>
    </location>
</feature>
<dbReference type="CDD" id="cd15831">
    <property type="entry name" value="BTAD"/>
    <property type="match status" value="1"/>
</dbReference>
<evidence type="ECO:0000313" key="8">
    <source>
        <dbReference type="EMBL" id="MDX8146928.1"/>
    </source>
</evidence>
<gene>
    <name evidence="8" type="ORF">SK854_32770</name>
</gene>
<name>A0ABU4V7K0_9PSEU</name>
<evidence type="ECO:0000256" key="3">
    <source>
        <dbReference type="ARBA" id="ARBA00023125"/>
    </source>
</evidence>
<dbReference type="Gene3D" id="1.25.40.10">
    <property type="entry name" value="Tetratricopeptide repeat domain"/>
    <property type="match status" value="3"/>
</dbReference>
<feature type="domain" description="OmpR/PhoB-type" evidence="7">
    <location>
        <begin position="9"/>
        <end position="107"/>
    </location>
</feature>
<reference evidence="8 9" key="1">
    <citation type="submission" date="2023-11" db="EMBL/GenBank/DDBJ databases">
        <title>Lentzea sokolovensis, sp. nov., Lentzea kristufkii, sp. nov., and Lentzea miocenensis, sp. nov., rare actinobacteria from Sokolov Coal Basin, Miocene lacustrine sediment, Czech Republic.</title>
        <authorList>
            <person name="Lara A."/>
            <person name="Kotroba L."/>
            <person name="Nouioui I."/>
            <person name="Neumann-Schaal M."/>
            <person name="Mast Y."/>
            <person name="Chronakova A."/>
        </authorList>
    </citation>
    <scope>NUCLEOTIDE SEQUENCE [LARGE SCALE GENOMIC DNA]</scope>
    <source>
        <strain evidence="8 9">BCCO 10_0061</strain>
    </source>
</reference>
<dbReference type="Pfam" id="PF13424">
    <property type="entry name" value="TPR_12"/>
    <property type="match status" value="2"/>
</dbReference>
<evidence type="ECO:0000256" key="1">
    <source>
        <dbReference type="ARBA" id="ARBA00005820"/>
    </source>
</evidence>
<evidence type="ECO:0000256" key="5">
    <source>
        <dbReference type="PROSITE-ProRule" id="PRU00339"/>
    </source>
</evidence>
<dbReference type="PANTHER" id="PTHR35807">
    <property type="entry name" value="TRANSCRIPTIONAL REGULATOR REDD-RELATED"/>
    <property type="match status" value="1"/>
</dbReference>
<dbReference type="SMART" id="SM00028">
    <property type="entry name" value="TPR"/>
    <property type="match status" value="5"/>
</dbReference>
<dbReference type="PROSITE" id="PS51755">
    <property type="entry name" value="OMPR_PHOB"/>
    <property type="match status" value="1"/>
</dbReference>
<feature type="repeat" description="TPR" evidence="5">
    <location>
        <begin position="720"/>
        <end position="753"/>
    </location>
</feature>
<dbReference type="Pfam" id="PF03704">
    <property type="entry name" value="BTAD"/>
    <property type="match status" value="1"/>
</dbReference>
<dbReference type="SUPFAM" id="SSF46894">
    <property type="entry name" value="C-terminal effector domain of the bipartite response regulators"/>
    <property type="match status" value="1"/>
</dbReference>
<evidence type="ECO:0000256" key="4">
    <source>
        <dbReference type="ARBA" id="ARBA00023163"/>
    </source>
</evidence>
<dbReference type="EMBL" id="JAXAVU010000013">
    <property type="protein sequence ID" value="MDX8146928.1"/>
    <property type="molecule type" value="Genomic_DNA"/>
</dbReference>
<dbReference type="InterPro" id="IPR001867">
    <property type="entry name" value="OmpR/PhoB-type_DNA-bd"/>
</dbReference>
<dbReference type="InterPro" id="IPR051677">
    <property type="entry name" value="AfsR-DnrI-RedD_regulator"/>
</dbReference>
<dbReference type="Proteomes" id="UP001285352">
    <property type="component" value="Unassembled WGS sequence"/>
</dbReference>
<comment type="caution">
    <text evidence="8">The sequence shown here is derived from an EMBL/GenBank/DDBJ whole genome shotgun (WGS) entry which is preliminary data.</text>
</comment>
<dbReference type="RefSeq" id="WP_319979002.1">
    <property type="nucleotide sequence ID" value="NZ_JAXAVU010000013.1"/>
</dbReference>
<evidence type="ECO:0000256" key="6">
    <source>
        <dbReference type="PROSITE-ProRule" id="PRU01091"/>
    </source>
</evidence>
<keyword evidence="2" id="KW-0805">Transcription regulation</keyword>
<dbReference type="SMART" id="SM01043">
    <property type="entry name" value="BTAD"/>
    <property type="match status" value="1"/>
</dbReference>
<dbReference type="PROSITE" id="PS50005">
    <property type="entry name" value="TPR"/>
    <property type="match status" value="2"/>
</dbReference>
<dbReference type="Gene3D" id="1.10.10.10">
    <property type="entry name" value="Winged helix-like DNA-binding domain superfamily/Winged helix DNA-binding domain"/>
    <property type="match status" value="1"/>
</dbReference>
<dbReference type="InterPro" id="IPR016032">
    <property type="entry name" value="Sig_transdc_resp-reg_C-effctor"/>
</dbReference>
<evidence type="ECO:0000256" key="2">
    <source>
        <dbReference type="ARBA" id="ARBA00023015"/>
    </source>
</evidence>
<evidence type="ECO:0000313" key="9">
    <source>
        <dbReference type="Proteomes" id="UP001285352"/>
    </source>
</evidence>
<sequence length="932" mass="100061">MSWSGERGEGALRVAVVVRLLGEVSSEVDGQPVDLGTPKQRCVLAALAVDAGRVVPMDRLVERVSGADAAHRSRATVQSYISRLRQALAGAGGVSIVRRSGGYALVADTAEPVTDLHRFRDLCARARGDDVQAVRVWTEALALWRGQPLTGVEGEWAEAERDRLAQERLAAEHDLADAVLRLGKGGQLVNELSARSARQPLDERVTGQYMLALHQAGRTVDALDVYRRVRARLVEELGTEPGAALQDLHQRLLNSDSVPAGASQGPRALVPRQLLMAPTPFVGREDELAALDAALNTSAVAAIVGSGGIGKSWLALHWAHRHAHRFPDGQLHVDLRGFSADGDVLSAASAVRGFLDALGVEPGRIPVEPHAQAALFRSLVADKRMLLVLDNAADTAHVTPLLPGGGSCAVLVTSRNRLPGLVTGHGARHVVLDVLGDTESRDLLGARLGTAQAEAERAAVKDLVELCGGYPLALSIIAGRAHTGPGSSLPALAAELRESLLDVLDEGDPAASLPAVLSLSYNALTAAQRALFGLLAIAPGPGIGLPAAASLTGLSQARTRTVLRGLEQASLISQDALGRYGMHDLIRRYADDAAHRDLAEQQRESALRRVIGFYLHTAHAADRLVYPHRVDVLLDPPAQGCSPQPLPDSAAAVVWFDAEHLCLLAAQHVAAELGWRQAVWQLAWSLSTFHQLRGHHHDQVRTWQAALVASELLPDPAATVLGHRQLGLVHAELGRREQALDHLLRALALAEQHHDVTAQAHTHTALARAYEQQGDDRRALEHSVRSLELCRVLGNPVWEAGALNGVGWYAARLGEHDRAREHCQAALAFYRAHDDPSGEAGVLDSLGYIAHLAGDHAQAVDHYRRSLALQRELIYDYAIAEALAGLGAPHAALGQFDEARAAWQEALEIYQQQGRTEEAQRIQERLDSLDRG</sequence>
<dbReference type="InterPro" id="IPR011990">
    <property type="entry name" value="TPR-like_helical_dom_sf"/>
</dbReference>
<dbReference type="PANTHER" id="PTHR35807:SF1">
    <property type="entry name" value="TRANSCRIPTIONAL REGULATOR REDD"/>
    <property type="match status" value="1"/>
</dbReference>
<evidence type="ECO:0000259" key="7">
    <source>
        <dbReference type="PROSITE" id="PS51755"/>
    </source>
</evidence>
<dbReference type="PRINTS" id="PR00364">
    <property type="entry name" value="DISEASERSIST"/>
</dbReference>
<dbReference type="InterPro" id="IPR036388">
    <property type="entry name" value="WH-like_DNA-bd_sf"/>
</dbReference>
<proteinExistence type="inferred from homology"/>
<dbReference type="Pfam" id="PF00486">
    <property type="entry name" value="Trans_reg_C"/>
    <property type="match status" value="1"/>
</dbReference>
<keyword evidence="9" id="KW-1185">Reference proteome</keyword>
<dbReference type="CDD" id="cd00383">
    <property type="entry name" value="trans_reg_C"/>
    <property type="match status" value="1"/>
</dbReference>
<dbReference type="SUPFAM" id="SSF48452">
    <property type="entry name" value="TPR-like"/>
    <property type="match status" value="2"/>
</dbReference>
<keyword evidence="4" id="KW-0804">Transcription</keyword>
<keyword evidence="5" id="KW-0802">TPR repeat</keyword>
<dbReference type="SMART" id="SM00862">
    <property type="entry name" value="Trans_reg_C"/>
    <property type="match status" value="1"/>
</dbReference>
<feature type="DNA-binding region" description="OmpR/PhoB-type" evidence="6">
    <location>
        <begin position="9"/>
        <end position="107"/>
    </location>
</feature>
<accession>A0ABU4V7K0</accession>
<organism evidence="8 9">
    <name type="scientific">Lentzea sokolovensis</name>
    <dbReference type="NCBI Taxonomy" id="3095429"/>
    <lineage>
        <taxon>Bacteria</taxon>
        <taxon>Bacillati</taxon>
        <taxon>Actinomycetota</taxon>
        <taxon>Actinomycetes</taxon>
        <taxon>Pseudonocardiales</taxon>
        <taxon>Pseudonocardiaceae</taxon>
        <taxon>Lentzea</taxon>
    </lineage>
</organism>
<dbReference type="InterPro" id="IPR027417">
    <property type="entry name" value="P-loop_NTPase"/>
</dbReference>
<dbReference type="InterPro" id="IPR005158">
    <property type="entry name" value="BTAD"/>
</dbReference>
<dbReference type="InterPro" id="IPR019734">
    <property type="entry name" value="TPR_rpt"/>
</dbReference>
<dbReference type="SUPFAM" id="SSF52540">
    <property type="entry name" value="P-loop containing nucleoside triphosphate hydrolases"/>
    <property type="match status" value="1"/>
</dbReference>
<protein>
    <submittedName>
        <fullName evidence="8">BTAD domain-containing putative transcriptional regulator</fullName>
    </submittedName>
</protein>
<comment type="similarity">
    <text evidence="1">Belongs to the AfsR/DnrI/RedD regulatory family.</text>
</comment>
<keyword evidence="3 6" id="KW-0238">DNA-binding</keyword>